<keyword evidence="3" id="KW-1185">Reference proteome</keyword>
<dbReference type="RefSeq" id="WP_144869992.1">
    <property type="nucleotide sequence ID" value="NZ_LR213887.1"/>
</dbReference>
<protein>
    <submittedName>
        <fullName evidence="2">Uncharacterized protein</fullName>
    </submittedName>
</protein>
<reference evidence="2 3" key="1">
    <citation type="submission" date="2019-01" db="EMBL/GenBank/DDBJ databases">
        <authorList>
            <person name="Brito A."/>
        </authorList>
    </citation>
    <scope>NUCLEOTIDE SEQUENCE [LARGE SCALE GENOMIC DNA]</scope>
    <source>
        <strain evidence="2">1</strain>
    </source>
</reference>
<dbReference type="EMBL" id="CAACVJ010000041">
    <property type="protein sequence ID" value="VEP12118.1"/>
    <property type="molecule type" value="Genomic_DNA"/>
</dbReference>
<organism evidence="2 3">
    <name type="scientific">Hyella patelloides LEGE 07179</name>
    <dbReference type="NCBI Taxonomy" id="945734"/>
    <lineage>
        <taxon>Bacteria</taxon>
        <taxon>Bacillati</taxon>
        <taxon>Cyanobacteriota</taxon>
        <taxon>Cyanophyceae</taxon>
        <taxon>Pleurocapsales</taxon>
        <taxon>Hyellaceae</taxon>
        <taxon>Hyella</taxon>
    </lineage>
</organism>
<gene>
    <name evidence="2" type="ORF">H1P_1350003</name>
</gene>
<proteinExistence type="predicted"/>
<sequence>MNSQGNFQENSDFKAQQASDEVSNTETPDSGTKEQNQVAQSWEEQKTIIPEDIAENPLAISEDEIYDLSVANIVETEADSENLELGDFGLLDFSVDNTQDLLPFVDDDLENATDESDLEELIFDEEELSLEPPDNLDDLFAEEAIAVKEMNLDSLDTEWETHTIDIGNDDRDLGLGNFADETSLELNELSMADDLELDRLSDESSLELDEPLIEHDLELSNFANETSLELDELSMAEWLMIWN</sequence>
<dbReference type="AlphaFoldDB" id="A0A563VL20"/>
<name>A0A563VL20_9CYAN</name>
<accession>A0A563VL20</accession>
<feature type="compositionally biased region" description="Polar residues" evidence="1">
    <location>
        <begin position="1"/>
        <end position="42"/>
    </location>
</feature>
<evidence type="ECO:0000256" key="1">
    <source>
        <dbReference type="SAM" id="MobiDB-lite"/>
    </source>
</evidence>
<evidence type="ECO:0000313" key="2">
    <source>
        <dbReference type="EMBL" id="VEP12118.1"/>
    </source>
</evidence>
<evidence type="ECO:0000313" key="3">
    <source>
        <dbReference type="Proteomes" id="UP000320055"/>
    </source>
</evidence>
<dbReference type="Proteomes" id="UP000320055">
    <property type="component" value="Unassembled WGS sequence"/>
</dbReference>
<feature type="region of interest" description="Disordered" evidence="1">
    <location>
        <begin position="1"/>
        <end position="56"/>
    </location>
</feature>